<dbReference type="Proteomes" id="UP001370348">
    <property type="component" value="Chromosome"/>
</dbReference>
<accession>A0ABZ2LLA4</accession>
<protein>
    <submittedName>
        <fullName evidence="1">Uncharacterized protein</fullName>
    </submittedName>
</protein>
<dbReference type="RefSeq" id="WP_394821329.1">
    <property type="nucleotide sequence ID" value="NZ_CP089984.1"/>
</dbReference>
<name>A0ABZ2LLA4_9BACT</name>
<proteinExistence type="predicted"/>
<dbReference type="InterPro" id="IPR038461">
    <property type="entry name" value="Schlafen_AlbA_2_dom_sf"/>
</dbReference>
<organism evidence="1 2">
    <name type="scientific">Pendulispora albinea</name>
    <dbReference type="NCBI Taxonomy" id="2741071"/>
    <lineage>
        <taxon>Bacteria</taxon>
        <taxon>Pseudomonadati</taxon>
        <taxon>Myxococcota</taxon>
        <taxon>Myxococcia</taxon>
        <taxon>Myxococcales</taxon>
        <taxon>Sorangiineae</taxon>
        <taxon>Pendulisporaceae</taxon>
        <taxon>Pendulispora</taxon>
    </lineage>
</organism>
<gene>
    <name evidence="1" type="ORF">LZC94_28090</name>
</gene>
<dbReference type="Gene3D" id="3.30.950.30">
    <property type="entry name" value="Schlafen, AAA domain"/>
    <property type="match status" value="1"/>
</dbReference>
<reference evidence="1 2" key="1">
    <citation type="submission" date="2021-12" db="EMBL/GenBank/DDBJ databases">
        <title>Discovery of the Pendulisporaceae a myxobacterial family with distinct sporulation behavior and unique specialized metabolism.</title>
        <authorList>
            <person name="Garcia R."/>
            <person name="Popoff A."/>
            <person name="Bader C.D."/>
            <person name="Loehr J."/>
            <person name="Walesch S."/>
            <person name="Walt C."/>
            <person name="Boldt J."/>
            <person name="Bunk B."/>
            <person name="Haeckl F.J.F.P.J."/>
            <person name="Gunesch A.P."/>
            <person name="Birkelbach J."/>
            <person name="Nuebel U."/>
            <person name="Pietschmann T."/>
            <person name="Bach T."/>
            <person name="Mueller R."/>
        </authorList>
    </citation>
    <scope>NUCLEOTIDE SEQUENCE [LARGE SCALE GENOMIC DNA]</scope>
    <source>
        <strain evidence="1 2">MSr11954</strain>
    </source>
</reference>
<dbReference type="EMBL" id="CP089984">
    <property type="protein sequence ID" value="WXB11707.1"/>
    <property type="molecule type" value="Genomic_DNA"/>
</dbReference>
<keyword evidence="2" id="KW-1185">Reference proteome</keyword>
<evidence type="ECO:0000313" key="2">
    <source>
        <dbReference type="Proteomes" id="UP001370348"/>
    </source>
</evidence>
<evidence type="ECO:0000313" key="1">
    <source>
        <dbReference type="EMBL" id="WXB11707.1"/>
    </source>
</evidence>
<sequence>MIDPLLDDLLSGESSRVEWKETGTDAKKVLRAVSALANDLEGSGK</sequence>